<proteinExistence type="predicted"/>
<dbReference type="OrthoDB" id="3261206at2"/>
<evidence type="ECO:0000313" key="2">
    <source>
        <dbReference type="EMBL" id="MQY05402.1"/>
    </source>
</evidence>
<reference evidence="2 3" key="1">
    <citation type="submission" date="2019-10" db="EMBL/GenBank/DDBJ databases">
        <title>Actinomadura rubteroloni sp. nov. and Actinomadura macrotermitis sp. nov., isolated from the gut of fungus growing-termite Macrotermes natalensis.</title>
        <authorList>
            <person name="Benndorf R."/>
            <person name="Martin K."/>
            <person name="Kuefner M."/>
            <person name="De Beer W."/>
            <person name="Kaster A.-K."/>
            <person name="Vollmers J."/>
            <person name="Poulsen M."/>
            <person name="Beemelmanns C."/>
        </authorList>
    </citation>
    <scope>NUCLEOTIDE SEQUENCE [LARGE SCALE GENOMIC DNA]</scope>
    <source>
        <strain evidence="2 3">RB68</strain>
    </source>
</reference>
<protein>
    <submittedName>
        <fullName evidence="2">Uncharacterized protein</fullName>
    </submittedName>
</protein>
<dbReference type="EMBL" id="WEGH01000002">
    <property type="protein sequence ID" value="MQY05402.1"/>
    <property type="molecule type" value="Genomic_DNA"/>
</dbReference>
<comment type="caution">
    <text evidence="2">The sequence shown here is derived from an EMBL/GenBank/DDBJ whole genome shotgun (WGS) entry which is preliminary data.</text>
</comment>
<accession>A0A7K0BWZ4</accession>
<sequence length="1255" mass="134436">MITTDRTARARLGMMLKELWEASGLRLSQAAELGVRPSTLQGWLCETAPSMEKTETFWSLLRSLQQEARREIHTDSKWDAALRAAQEEAAGGLAQNPQNRFIRLHGPGVNVVAVSDRERERKVMDAFVSGPSSPGGAYLCWYADAPVGKTTLLADYVRRPPAGADILSYFVSPEHGTDTCAMFKKEMADQIKAFLGPDGTGAPEGGRQRKLRFAEAAAESTKHGRKLLLVVDGLDDDAAWSGAIAEGTAHGSIAVLLPVSPPRGMRIIVSLRRRVRLPDDLPFRHPLHKGKGLRELLPREGAPPARRTPLRTDLSGSVMGLLAAAGGGLRAEDLAELTGTSAAEFDRRLEGQAGRSFILDDPILQTYALADTGLVQSVKARLGEEGLARHTRELLDWSRHWCAAGWPDRTPPFPLAHQLRLLTDPTERAAYVLDSARLSRLAAISGPDAALAQLDAFEEEAGLAEECSPGSLALLVRLAAARTVLRGEPLIVPFGAPALLVRLGEVERACGLARSAPTAAAKSMHLADVAVEMAYSGRDEADVVAREAAVWIARASQDYPGIYQDPAPHSRLLGAAHTLVELGRSGAARPLLRAVVGDPAAGVEALTEAAGELTAIRDQEINTALCARAESLSGGGLRARAAAVDLWGALGHFVPSLSQSAGENIEAICNELDPSVGLAAVDLLAVGASALSQLRYKRHKAARTLVQKALARIAAALTAPESLSDDDQAHLSRELAGTLARLTQAIHNSDSTFGASVEVEHLLNSMPDYLRIGLLGDTIPERALVLAKVSVERKGQAARSSAAADKEKDNAYRRWKDSERIALRNGTWPQSVRIKSASPSRRTSGRRPPAGLELSDDPCSDHLRLLREADGHLDVGDLLRSRKTLDEVLRCCPASPAQPLIPRNWTVDLAQALGTAGEFGIAEALVENLSVAPNRTRHLTALSLGCSFGGHMTEGRRYAHEADRLATGSTDPALLGEVARALAWAGERPTMTGHPGNNLQALIAIAAGLVRHHPKEAADIANPLVRKLAERIAPGSPLRIFPELAALLLAYPDIRRPDPRLTEALQDASLHLVRATTSWHAPSMTIAALLRRLGLLSGEENHVVTAMIDRWRHSLHPGQEPRGELAVLFAVDGDTVALDRHVEAAPTLDAQATVLGAAAMYFAGFPVTLSVDSRAENRVVRICLALAHASGGGAPPSETTAQTLVRRLLGTDRWFHIIPLLPRLAPEALTHLGALARDDLRRKHGPTSENGPPLL</sequence>
<dbReference type="Proteomes" id="UP000487268">
    <property type="component" value="Unassembled WGS sequence"/>
</dbReference>
<evidence type="ECO:0000313" key="3">
    <source>
        <dbReference type="Proteomes" id="UP000487268"/>
    </source>
</evidence>
<feature type="compositionally biased region" description="Low complexity" evidence="1">
    <location>
        <begin position="836"/>
        <end position="851"/>
    </location>
</feature>
<evidence type="ECO:0000256" key="1">
    <source>
        <dbReference type="SAM" id="MobiDB-lite"/>
    </source>
</evidence>
<gene>
    <name evidence="2" type="ORF">ACRB68_34760</name>
</gene>
<dbReference type="RefSeq" id="WP_153533456.1">
    <property type="nucleotide sequence ID" value="NZ_WEGH01000002.1"/>
</dbReference>
<feature type="region of interest" description="Disordered" evidence="1">
    <location>
        <begin position="832"/>
        <end position="856"/>
    </location>
</feature>
<dbReference type="AlphaFoldDB" id="A0A7K0BWZ4"/>
<keyword evidence="3" id="KW-1185">Reference proteome</keyword>
<name>A0A7K0BWZ4_9ACTN</name>
<organism evidence="2 3">
    <name type="scientific">Actinomadura macrotermitis</name>
    <dbReference type="NCBI Taxonomy" id="2585200"/>
    <lineage>
        <taxon>Bacteria</taxon>
        <taxon>Bacillati</taxon>
        <taxon>Actinomycetota</taxon>
        <taxon>Actinomycetes</taxon>
        <taxon>Streptosporangiales</taxon>
        <taxon>Thermomonosporaceae</taxon>
        <taxon>Actinomadura</taxon>
    </lineage>
</organism>